<gene>
    <name evidence="3" type="ORF">Cci01nite_80090</name>
</gene>
<organism evidence="3 4">
    <name type="scientific">Catellatospora citrea</name>
    <dbReference type="NCBI Taxonomy" id="53366"/>
    <lineage>
        <taxon>Bacteria</taxon>
        <taxon>Bacillati</taxon>
        <taxon>Actinomycetota</taxon>
        <taxon>Actinomycetes</taxon>
        <taxon>Micromonosporales</taxon>
        <taxon>Micromonosporaceae</taxon>
        <taxon>Catellatospora</taxon>
    </lineage>
</organism>
<keyword evidence="2" id="KW-0732">Signal</keyword>
<dbReference type="EMBL" id="BONH01000063">
    <property type="protein sequence ID" value="GIG02916.1"/>
    <property type="molecule type" value="Genomic_DNA"/>
</dbReference>
<name>A0A8J3KTJ2_9ACTN</name>
<keyword evidence="4" id="KW-1185">Reference proteome</keyword>
<protein>
    <recommendedName>
        <fullName evidence="5">Lipoprotein</fullName>
    </recommendedName>
</protein>
<evidence type="ECO:0000313" key="4">
    <source>
        <dbReference type="Proteomes" id="UP000659904"/>
    </source>
</evidence>
<dbReference type="AlphaFoldDB" id="A0A8J3KTJ2"/>
<reference evidence="3 4" key="1">
    <citation type="submission" date="2021-01" db="EMBL/GenBank/DDBJ databases">
        <title>Whole genome shotgun sequence of Catellatospora citrea NBRC 14495.</title>
        <authorList>
            <person name="Komaki H."/>
            <person name="Tamura T."/>
        </authorList>
    </citation>
    <scope>NUCLEOTIDE SEQUENCE [LARGE SCALE GENOMIC DNA]</scope>
    <source>
        <strain evidence="3 4">NBRC 14495</strain>
    </source>
</reference>
<feature type="chain" id="PRO_5035175558" description="Lipoprotein" evidence="2">
    <location>
        <begin position="40"/>
        <end position="214"/>
    </location>
</feature>
<evidence type="ECO:0008006" key="5">
    <source>
        <dbReference type="Google" id="ProtNLM"/>
    </source>
</evidence>
<evidence type="ECO:0000256" key="1">
    <source>
        <dbReference type="SAM" id="MobiDB-lite"/>
    </source>
</evidence>
<feature type="signal peptide" evidence="2">
    <location>
        <begin position="1"/>
        <end position="39"/>
    </location>
</feature>
<comment type="caution">
    <text evidence="3">The sequence shown here is derived from an EMBL/GenBank/DDBJ whole genome shotgun (WGS) entry which is preliminary data.</text>
</comment>
<evidence type="ECO:0000256" key="2">
    <source>
        <dbReference type="SAM" id="SignalP"/>
    </source>
</evidence>
<sequence length="214" mass="23012">MLGSIAAMSPVSLGPVQRPIPFVRITALAVLAACTAALAACDSPQAATGDQEVATLSTPAAGQPSAAGNPEAGRPQLRLDMTKEEQDRLWMTYKLCLRDHGVKVNQERTDAVAAHGEDPGLILDLSSGEPKAAYVACEKKLPLQPPELDPDRNPQYAEQWNEHVECLRRHGIMLHVTSPGNAEFDDNAKDPGLSFDQEVKVEKDCTMEAFGGKK</sequence>
<accession>A0A8J3KTJ2</accession>
<dbReference type="Proteomes" id="UP000659904">
    <property type="component" value="Unassembled WGS sequence"/>
</dbReference>
<proteinExistence type="predicted"/>
<feature type="region of interest" description="Disordered" evidence="1">
    <location>
        <begin position="52"/>
        <end position="77"/>
    </location>
</feature>
<evidence type="ECO:0000313" key="3">
    <source>
        <dbReference type="EMBL" id="GIG02916.1"/>
    </source>
</evidence>